<sequence length="154" mass="17237">MKVGEAWQPNRQLSKALRFSSPVVIADLVLMNVCQRGMKDDLGALDAVQSEDELRMLATYAKSPIETADVGSWSVFVVVRLDKPSPSTGEDSSDAWSPAVETMQHYCSLERWWEVKSDVEVEGKEAKKKVEGKTDAIVYGQPYMLQTMSRHRAV</sequence>
<name>A0ABR4Q1F5_9CEST</name>
<organism evidence="1 2">
    <name type="scientific">Taenia crassiceps</name>
    <dbReference type="NCBI Taxonomy" id="6207"/>
    <lineage>
        <taxon>Eukaryota</taxon>
        <taxon>Metazoa</taxon>
        <taxon>Spiralia</taxon>
        <taxon>Lophotrochozoa</taxon>
        <taxon>Platyhelminthes</taxon>
        <taxon>Cestoda</taxon>
        <taxon>Eucestoda</taxon>
        <taxon>Cyclophyllidea</taxon>
        <taxon>Taeniidae</taxon>
        <taxon>Taenia</taxon>
    </lineage>
</organism>
<gene>
    <name evidence="1" type="ORF">TcWFU_009242</name>
</gene>
<comment type="caution">
    <text evidence="1">The sequence shown here is derived from an EMBL/GenBank/DDBJ whole genome shotgun (WGS) entry which is preliminary data.</text>
</comment>
<evidence type="ECO:0000313" key="1">
    <source>
        <dbReference type="EMBL" id="KAL5103195.1"/>
    </source>
</evidence>
<protein>
    <submittedName>
        <fullName evidence="1">Uncharacterized protein</fullName>
    </submittedName>
</protein>
<dbReference type="EMBL" id="JAKROA010000020">
    <property type="protein sequence ID" value="KAL5103195.1"/>
    <property type="molecule type" value="Genomic_DNA"/>
</dbReference>
<reference evidence="1 2" key="1">
    <citation type="journal article" date="2022" name="Front. Cell. Infect. Microbiol.">
        <title>The Genomes of Two Strains of Taenia crassiceps the Animal Model for the Study of Human Cysticercosis.</title>
        <authorList>
            <person name="Bobes R.J."/>
            <person name="Estrada K."/>
            <person name="Rios-Valencia D.G."/>
            <person name="Calderon-Gallegos A."/>
            <person name="de la Torre P."/>
            <person name="Carrero J.C."/>
            <person name="Sanchez-Flores A."/>
            <person name="Laclette J.P."/>
        </authorList>
    </citation>
    <scope>NUCLEOTIDE SEQUENCE [LARGE SCALE GENOMIC DNA]</scope>
    <source>
        <strain evidence="1">WFUcys</strain>
    </source>
</reference>
<proteinExistence type="predicted"/>
<evidence type="ECO:0000313" key="2">
    <source>
        <dbReference type="Proteomes" id="UP001651158"/>
    </source>
</evidence>
<keyword evidence="2" id="KW-1185">Reference proteome</keyword>
<accession>A0ABR4Q1F5</accession>
<dbReference type="Proteomes" id="UP001651158">
    <property type="component" value="Unassembled WGS sequence"/>
</dbReference>